<keyword evidence="3" id="KW-0597">Phosphoprotein</keyword>
<comment type="caution">
    <text evidence="9">The sequence shown here is derived from an EMBL/GenBank/DDBJ whole genome shotgun (WGS) entry which is preliminary data.</text>
</comment>
<feature type="transmembrane region" description="Helical" evidence="6">
    <location>
        <begin position="71"/>
        <end position="90"/>
    </location>
</feature>
<dbReference type="InterPro" id="IPR004358">
    <property type="entry name" value="Sig_transdc_His_kin-like_C"/>
</dbReference>
<dbReference type="InterPro" id="IPR036890">
    <property type="entry name" value="HATPase_C_sf"/>
</dbReference>
<keyword evidence="6" id="KW-1133">Transmembrane helix</keyword>
<sequence length="599" mass="63348">MTGHRREGSLRTDLTGHWIDEWLAGLVHRSSLNEPAERARQERFVISRTVTSLVSLVALPLSLLGQAASELFVYWGVLTLTPLVAVFILSRWGRIEAAQALVSLALTLSVAQAMASNGGSLVMTGCAVLVVPLEATISGSRRGFIGACVLALVGLPIAVLLHGTRLAEQSLPLPAIFAITGAIALGHAMSRVVMDRKLDAVLDASQAGAAREGETLLAIDDLVTWHDANGVVLRSNGASTRLLGAPPAAVYGNGLFTRIHVADRPLFLKAVSDVANGANSAVIRFRVQAGDVTDASSLIWVETRVHRLTLRGDDACAAVAVTRDITEHRLRADELDAMRRDAVSANEGRAQLLATVSHELRTPLNAIIGYSEILMGRGGPSLLDQREGYAEIIHHSGQHMLGVVDTLLDLSAIEAGRYDLAFEEIDVADLIRECCGLVALAAQRGGIVLTQQIAPGLPELVADRRACRQILLNLLSNAVKFTPQGGQVTVEARCDGDNVALAVRDTGIGVPEADLPRLGMPFYQGTARSRAEKGNGLGLSVVRGLVALHQGHLRIASAPGNGTCVKINLPADARHAAAVKGLVPAAARTNHDVIVLKTG</sequence>
<evidence type="ECO:0000313" key="10">
    <source>
        <dbReference type="Proteomes" id="UP000599312"/>
    </source>
</evidence>
<dbReference type="SUPFAM" id="SSF47384">
    <property type="entry name" value="Homodimeric domain of signal transducing histidine kinase"/>
    <property type="match status" value="1"/>
</dbReference>
<dbReference type="RefSeq" id="WP_196270021.1">
    <property type="nucleotide sequence ID" value="NZ_JADQDO010000001.1"/>
</dbReference>
<dbReference type="PRINTS" id="PR00344">
    <property type="entry name" value="BCTRLSENSOR"/>
</dbReference>
<keyword evidence="6" id="KW-0812">Transmembrane</keyword>
<evidence type="ECO:0000256" key="3">
    <source>
        <dbReference type="ARBA" id="ARBA00022553"/>
    </source>
</evidence>
<dbReference type="InterPro" id="IPR000014">
    <property type="entry name" value="PAS"/>
</dbReference>
<reference evidence="9" key="1">
    <citation type="submission" date="2020-11" db="EMBL/GenBank/DDBJ databases">
        <authorList>
            <person name="Kim M.K."/>
        </authorList>
    </citation>
    <scope>NUCLEOTIDE SEQUENCE</scope>
    <source>
        <strain evidence="9">BT350</strain>
    </source>
</reference>
<dbReference type="Gene3D" id="1.10.287.130">
    <property type="match status" value="1"/>
</dbReference>
<dbReference type="PROSITE" id="PS50112">
    <property type="entry name" value="PAS"/>
    <property type="match status" value="1"/>
</dbReference>
<feature type="transmembrane region" description="Helical" evidence="6">
    <location>
        <begin position="97"/>
        <end position="115"/>
    </location>
</feature>
<evidence type="ECO:0000313" key="9">
    <source>
        <dbReference type="EMBL" id="MBF9232036.1"/>
    </source>
</evidence>
<evidence type="ECO:0000256" key="1">
    <source>
        <dbReference type="ARBA" id="ARBA00000085"/>
    </source>
</evidence>
<evidence type="ECO:0000256" key="6">
    <source>
        <dbReference type="SAM" id="Phobius"/>
    </source>
</evidence>
<dbReference type="InterPro" id="IPR005467">
    <property type="entry name" value="His_kinase_dom"/>
</dbReference>
<dbReference type="InterPro" id="IPR003661">
    <property type="entry name" value="HisK_dim/P_dom"/>
</dbReference>
<feature type="domain" description="Histidine kinase" evidence="7">
    <location>
        <begin position="355"/>
        <end position="573"/>
    </location>
</feature>
<evidence type="ECO:0000259" key="8">
    <source>
        <dbReference type="PROSITE" id="PS50112"/>
    </source>
</evidence>
<protein>
    <recommendedName>
        <fullName evidence="2">histidine kinase</fullName>
        <ecNumber evidence="2">2.7.13.3</ecNumber>
    </recommendedName>
</protein>
<feature type="domain" description="PAS" evidence="8">
    <location>
        <begin position="227"/>
        <end position="278"/>
    </location>
</feature>
<dbReference type="GO" id="GO:0005886">
    <property type="term" value="C:plasma membrane"/>
    <property type="evidence" value="ECO:0007669"/>
    <property type="project" value="TreeGrafter"/>
</dbReference>
<keyword evidence="5 9" id="KW-0418">Kinase</keyword>
<dbReference type="PROSITE" id="PS50109">
    <property type="entry name" value="HIS_KIN"/>
    <property type="match status" value="1"/>
</dbReference>
<proteinExistence type="predicted"/>
<evidence type="ECO:0000256" key="5">
    <source>
        <dbReference type="ARBA" id="ARBA00022777"/>
    </source>
</evidence>
<dbReference type="InterPro" id="IPR003594">
    <property type="entry name" value="HATPase_dom"/>
</dbReference>
<feature type="transmembrane region" description="Helical" evidence="6">
    <location>
        <begin position="170"/>
        <end position="188"/>
    </location>
</feature>
<evidence type="ECO:0000259" key="7">
    <source>
        <dbReference type="PROSITE" id="PS50109"/>
    </source>
</evidence>
<dbReference type="SUPFAM" id="SSF55874">
    <property type="entry name" value="ATPase domain of HSP90 chaperone/DNA topoisomerase II/histidine kinase"/>
    <property type="match status" value="1"/>
</dbReference>
<dbReference type="PANTHER" id="PTHR43047">
    <property type="entry name" value="TWO-COMPONENT HISTIDINE PROTEIN KINASE"/>
    <property type="match status" value="1"/>
</dbReference>
<dbReference type="InterPro" id="IPR035965">
    <property type="entry name" value="PAS-like_dom_sf"/>
</dbReference>
<dbReference type="Proteomes" id="UP000599312">
    <property type="component" value="Unassembled WGS sequence"/>
</dbReference>
<dbReference type="Pfam" id="PF02518">
    <property type="entry name" value="HATPase_c"/>
    <property type="match status" value="1"/>
</dbReference>
<feature type="transmembrane region" description="Helical" evidence="6">
    <location>
        <begin position="45"/>
        <end position="65"/>
    </location>
</feature>
<dbReference type="SMART" id="SM00091">
    <property type="entry name" value="PAS"/>
    <property type="match status" value="1"/>
</dbReference>
<dbReference type="Pfam" id="PF00512">
    <property type="entry name" value="HisKA"/>
    <property type="match status" value="1"/>
</dbReference>
<dbReference type="Gene3D" id="3.30.565.10">
    <property type="entry name" value="Histidine kinase-like ATPase, C-terminal domain"/>
    <property type="match status" value="1"/>
</dbReference>
<name>A0A931BIX0_9HYPH</name>
<comment type="catalytic activity">
    <reaction evidence="1">
        <text>ATP + protein L-histidine = ADP + protein N-phospho-L-histidine.</text>
        <dbReference type="EC" id="2.7.13.3"/>
    </reaction>
</comment>
<dbReference type="PANTHER" id="PTHR43047:SF72">
    <property type="entry name" value="OSMOSENSING HISTIDINE PROTEIN KINASE SLN1"/>
    <property type="match status" value="1"/>
</dbReference>
<dbReference type="SUPFAM" id="SSF55785">
    <property type="entry name" value="PYP-like sensor domain (PAS domain)"/>
    <property type="match status" value="1"/>
</dbReference>
<dbReference type="Gene3D" id="3.30.450.20">
    <property type="entry name" value="PAS domain"/>
    <property type="match status" value="1"/>
</dbReference>
<dbReference type="SMART" id="SM00388">
    <property type="entry name" value="HisKA"/>
    <property type="match status" value="1"/>
</dbReference>
<dbReference type="EC" id="2.7.13.3" evidence="2"/>
<dbReference type="InterPro" id="IPR036097">
    <property type="entry name" value="HisK_dim/P_sf"/>
</dbReference>
<keyword evidence="10" id="KW-1185">Reference proteome</keyword>
<dbReference type="CDD" id="cd00130">
    <property type="entry name" value="PAS"/>
    <property type="match status" value="1"/>
</dbReference>
<gene>
    <name evidence="9" type="ORF">I2H38_01450</name>
</gene>
<evidence type="ECO:0000256" key="4">
    <source>
        <dbReference type="ARBA" id="ARBA00022679"/>
    </source>
</evidence>
<dbReference type="EMBL" id="JADQDO010000001">
    <property type="protein sequence ID" value="MBF9232036.1"/>
    <property type="molecule type" value="Genomic_DNA"/>
</dbReference>
<dbReference type="CDD" id="cd00082">
    <property type="entry name" value="HisKA"/>
    <property type="match status" value="1"/>
</dbReference>
<dbReference type="GO" id="GO:0000155">
    <property type="term" value="F:phosphorelay sensor kinase activity"/>
    <property type="evidence" value="ECO:0007669"/>
    <property type="project" value="InterPro"/>
</dbReference>
<keyword evidence="4" id="KW-0808">Transferase</keyword>
<keyword evidence="6" id="KW-0472">Membrane</keyword>
<dbReference type="AlphaFoldDB" id="A0A931BIX0"/>
<accession>A0A931BIX0</accession>
<dbReference type="SMART" id="SM00387">
    <property type="entry name" value="HATPase_c"/>
    <property type="match status" value="1"/>
</dbReference>
<evidence type="ECO:0000256" key="2">
    <source>
        <dbReference type="ARBA" id="ARBA00012438"/>
    </source>
</evidence>
<dbReference type="GO" id="GO:0009927">
    <property type="term" value="F:histidine phosphotransfer kinase activity"/>
    <property type="evidence" value="ECO:0007669"/>
    <property type="project" value="TreeGrafter"/>
</dbReference>
<feature type="transmembrane region" description="Helical" evidence="6">
    <location>
        <begin position="144"/>
        <end position="164"/>
    </location>
</feature>
<organism evidence="9 10">
    <name type="scientific">Microvirga alba</name>
    <dbReference type="NCBI Taxonomy" id="2791025"/>
    <lineage>
        <taxon>Bacteria</taxon>
        <taxon>Pseudomonadati</taxon>
        <taxon>Pseudomonadota</taxon>
        <taxon>Alphaproteobacteria</taxon>
        <taxon>Hyphomicrobiales</taxon>
        <taxon>Methylobacteriaceae</taxon>
        <taxon>Microvirga</taxon>
    </lineage>
</organism>